<dbReference type="InterPro" id="IPR013901">
    <property type="entry name" value="Anthrone_oxy"/>
</dbReference>
<keyword evidence="1" id="KW-0472">Membrane</keyword>
<dbReference type="STRING" id="490629.SAMN05216266_113160"/>
<dbReference type="Pfam" id="PF08592">
    <property type="entry name" value="Anthrone_oxy"/>
    <property type="match status" value="1"/>
</dbReference>
<feature type="transmembrane region" description="Helical" evidence="1">
    <location>
        <begin position="59"/>
        <end position="79"/>
    </location>
</feature>
<dbReference type="Proteomes" id="UP000243799">
    <property type="component" value="Unassembled WGS sequence"/>
</dbReference>
<feature type="transmembrane region" description="Helical" evidence="1">
    <location>
        <begin position="86"/>
        <end position="108"/>
    </location>
</feature>
<dbReference type="OrthoDB" id="2595667at2"/>
<proteinExistence type="predicted"/>
<feature type="transmembrane region" description="Helical" evidence="1">
    <location>
        <begin position="139"/>
        <end position="157"/>
    </location>
</feature>
<name>A0A1I1BDW0_9PSEU</name>
<protein>
    <recommendedName>
        <fullName evidence="4">DUF1772 domain-containing protein</fullName>
    </recommendedName>
</protein>
<sequence>MRRNKLSMAASVAYVWIAMVAFGGILVETIIIYPNVFHDVPRSLAESMDFFVVTGPADFFPPMGAVTVLAAITTVILLWPARRARLWVGASLLSLVVGEFLFSMLFFWPRNDIMFEEGIAVHSVEVLRQAAFEFQTGHWVRLAMSALTASLAFTGLLRYHRDTMAVDVEPATIR</sequence>
<evidence type="ECO:0000313" key="3">
    <source>
        <dbReference type="Proteomes" id="UP000243799"/>
    </source>
</evidence>
<dbReference type="RefSeq" id="WP_091675065.1">
    <property type="nucleotide sequence ID" value="NZ_FOKG01000013.1"/>
</dbReference>
<evidence type="ECO:0000313" key="2">
    <source>
        <dbReference type="EMBL" id="SFB48554.1"/>
    </source>
</evidence>
<keyword evidence="1" id="KW-0812">Transmembrane</keyword>
<feature type="transmembrane region" description="Helical" evidence="1">
    <location>
        <begin position="12"/>
        <end position="33"/>
    </location>
</feature>
<accession>A0A1I1BDW0</accession>
<dbReference type="EMBL" id="FOKG01000013">
    <property type="protein sequence ID" value="SFB48554.1"/>
    <property type="molecule type" value="Genomic_DNA"/>
</dbReference>
<reference evidence="3" key="1">
    <citation type="submission" date="2016-10" db="EMBL/GenBank/DDBJ databases">
        <authorList>
            <person name="Varghese N."/>
            <person name="Submissions S."/>
        </authorList>
    </citation>
    <scope>NUCLEOTIDE SEQUENCE [LARGE SCALE GENOMIC DNA]</scope>
    <source>
        <strain evidence="3">CGMCC 4.3568</strain>
    </source>
</reference>
<organism evidence="2 3">
    <name type="scientific">Amycolatopsis marina</name>
    <dbReference type="NCBI Taxonomy" id="490629"/>
    <lineage>
        <taxon>Bacteria</taxon>
        <taxon>Bacillati</taxon>
        <taxon>Actinomycetota</taxon>
        <taxon>Actinomycetes</taxon>
        <taxon>Pseudonocardiales</taxon>
        <taxon>Pseudonocardiaceae</taxon>
        <taxon>Amycolatopsis</taxon>
    </lineage>
</organism>
<evidence type="ECO:0008006" key="4">
    <source>
        <dbReference type="Google" id="ProtNLM"/>
    </source>
</evidence>
<evidence type="ECO:0000256" key="1">
    <source>
        <dbReference type="SAM" id="Phobius"/>
    </source>
</evidence>
<dbReference type="AlphaFoldDB" id="A0A1I1BDW0"/>
<keyword evidence="1" id="KW-1133">Transmembrane helix</keyword>
<keyword evidence="3" id="KW-1185">Reference proteome</keyword>
<gene>
    <name evidence="2" type="ORF">SAMN05216266_113160</name>
</gene>